<dbReference type="RefSeq" id="WP_172437209.1">
    <property type="nucleotide sequence ID" value="NZ_AP014940.1"/>
</dbReference>
<name>A0AAU9AEY9_LYSEN</name>
<proteinExistence type="inferred from homology"/>
<keyword evidence="4" id="KW-0378">Hydrolase</keyword>
<gene>
    <name evidence="9" type="ORF">LEN_2185</name>
</gene>
<comment type="similarity">
    <text evidence="1">Belongs to the peptidase S1 family.</text>
</comment>
<dbReference type="GeneID" id="83064054"/>
<dbReference type="SUPFAM" id="SSF50494">
    <property type="entry name" value="Trypsin-like serine proteases"/>
    <property type="match status" value="1"/>
</dbReference>
<dbReference type="KEGG" id="lem:LEN_2185"/>
<dbReference type="PRINTS" id="PR00861">
    <property type="entry name" value="ALYTICPTASE"/>
</dbReference>
<dbReference type="InterPro" id="IPR004236">
    <property type="entry name" value="Pept_S1_alpha_lytic"/>
</dbReference>
<keyword evidence="2 9" id="KW-0645">Protease</keyword>
<dbReference type="InterPro" id="IPR043504">
    <property type="entry name" value="Peptidase_S1_PA_chymotrypsin"/>
</dbReference>
<dbReference type="InterPro" id="IPR001316">
    <property type="entry name" value="Pept_S1A_streptogrisin"/>
</dbReference>
<sequence>MRIASDFKPGIFSHLLACIAIAGAALSPGLVHASDRSDPLLEEALARDLGITPARYAEYLRLERSAEQRSAAAKRSLGSSYAGDWIEHRRDGSFRHVIGTSSPDAQIAESPGVELRRFHHSLEQLQSTFDALEAVARKRANGADGSLDGVNAWYVNPRLNMVVVSFAVGSEKTAQDFIHAGGADTDIAQFATFPGIPQTIVPIRDSASIASAKRGQAPIGAIVCRARAQRGYDCGTITAKNVSVRYGGRGIVAGLSQSDACADSADSGGAWTTSDGKRQGVTFGGQFDAGVTGNCSRPRHQRTTWFGRIDSVP</sequence>
<dbReference type="GO" id="GO:0006508">
    <property type="term" value="P:proteolysis"/>
    <property type="evidence" value="ECO:0007669"/>
    <property type="project" value="UniProtKB-KW"/>
</dbReference>
<dbReference type="Gene3D" id="2.40.10.10">
    <property type="entry name" value="Trypsin-like serine proteases"/>
    <property type="match status" value="1"/>
</dbReference>
<evidence type="ECO:0000256" key="2">
    <source>
        <dbReference type="ARBA" id="ARBA00022670"/>
    </source>
</evidence>
<dbReference type="InterPro" id="IPR009003">
    <property type="entry name" value="Peptidase_S1_PA"/>
</dbReference>
<accession>A0AAU9AEY9</accession>
<keyword evidence="3" id="KW-0732">Signal</keyword>
<keyword evidence="7" id="KW-1015">Disulfide bond</keyword>
<evidence type="ECO:0000256" key="6">
    <source>
        <dbReference type="ARBA" id="ARBA00023145"/>
    </source>
</evidence>
<dbReference type="SUPFAM" id="SSF54806">
    <property type="entry name" value="Alpha-lytic protease prodomain"/>
    <property type="match status" value="2"/>
</dbReference>
<dbReference type="Gene3D" id="3.30.300.50">
    <property type="match status" value="2"/>
</dbReference>
<evidence type="ECO:0000259" key="8">
    <source>
        <dbReference type="Pfam" id="PF02983"/>
    </source>
</evidence>
<evidence type="ECO:0000256" key="3">
    <source>
        <dbReference type="ARBA" id="ARBA00022729"/>
    </source>
</evidence>
<evidence type="ECO:0000313" key="9">
    <source>
        <dbReference type="EMBL" id="BAV97672.1"/>
    </source>
</evidence>
<dbReference type="Proteomes" id="UP000218824">
    <property type="component" value="Chromosome"/>
</dbReference>
<protein>
    <submittedName>
        <fullName evidence="9">Alpha-lytic protease</fullName>
    </submittedName>
</protein>
<evidence type="ECO:0000256" key="4">
    <source>
        <dbReference type="ARBA" id="ARBA00022801"/>
    </source>
</evidence>
<evidence type="ECO:0000256" key="5">
    <source>
        <dbReference type="ARBA" id="ARBA00022825"/>
    </source>
</evidence>
<feature type="domain" description="Peptidase S1A alpha-lytic prodomain" evidence="8">
    <location>
        <begin position="120"/>
        <end position="184"/>
    </location>
</feature>
<evidence type="ECO:0000256" key="1">
    <source>
        <dbReference type="ARBA" id="ARBA00007664"/>
    </source>
</evidence>
<dbReference type="GO" id="GO:0005576">
    <property type="term" value="C:extracellular region"/>
    <property type="evidence" value="ECO:0007669"/>
    <property type="project" value="InterPro"/>
</dbReference>
<reference evidence="9 10" key="1">
    <citation type="journal article" date="2017" name="DNA Res.">
        <title>Complete genome sequence and expression profile of the commercial lytic enzyme producer Lysobacter enzymogenes M497-1.</title>
        <authorList>
            <person name="Takami H."/>
            <person name="Toyoda A."/>
            <person name="Uchiyama I."/>
            <person name="Itoh T."/>
            <person name="Takaki Y."/>
            <person name="Arai W."/>
            <person name="Nishi S."/>
            <person name="Kawai M."/>
            <person name="Shinya K."/>
            <person name="Ikeda H."/>
        </authorList>
    </citation>
    <scope>NUCLEOTIDE SEQUENCE [LARGE SCALE GENOMIC DNA]</scope>
    <source>
        <strain evidence="9 10">M497-1</strain>
    </source>
</reference>
<dbReference type="EMBL" id="AP014940">
    <property type="protein sequence ID" value="BAV97672.1"/>
    <property type="molecule type" value="Genomic_DNA"/>
</dbReference>
<dbReference type="GO" id="GO:0004252">
    <property type="term" value="F:serine-type endopeptidase activity"/>
    <property type="evidence" value="ECO:0007669"/>
    <property type="project" value="InterPro"/>
</dbReference>
<organism evidence="9 10">
    <name type="scientific">Lysobacter enzymogenes</name>
    <dbReference type="NCBI Taxonomy" id="69"/>
    <lineage>
        <taxon>Bacteria</taxon>
        <taxon>Pseudomonadati</taxon>
        <taxon>Pseudomonadota</taxon>
        <taxon>Gammaproteobacteria</taxon>
        <taxon>Lysobacterales</taxon>
        <taxon>Lysobacteraceae</taxon>
        <taxon>Lysobacter</taxon>
    </lineage>
</organism>
<evidence type="ECO:0000256" key="7">
    <source>
        <dbReference type="ARBA" id="ARBA00023157"/>
    </source>
</evidence>
<dbReference type="AlphaFoldDB" id="A0AAU9AEY9"/>
<evidence type="ECO:0000313" key="10">
    <source>
        <dbReference type="Proteomes" id="UP000218824"/>
    </source>
</evidence>
<keyword evidence="6" id="KW-0865">Zymogen</keyword>
<dbReference type="InterPro" id="IPR035070">
    <property type="entry name" value="Streptogrisin_prodomain"/>
</dbReference>
<dbReference type="Pfam" id="PF02983">
    <property type="entry name" value="Pro_Al_protease"/>
    <property type="match status" value="1"/>
</dbReference>
<keyword evidence="5" id="KW-0720">Serine protease</keyword>
<dbReference type="InterPro" id="IPR037295">
    <property type="entry name" value="Alpha-lytic_protease_prodomain"/>
</dbReference>